<dbReference type="AlphaFoldDB" id="A0A6H5HPB8"/>
<evidence type="ECO:0000256" key="2">
    <source>
        <dbReference type="SAM" id="Coils"/>
    </source>
</evidence>
<dbReference type="FunFam" id="1.10.10.440:FF:000002">
    <property type="entry name" value="pre-mRNA-processing factor 40 homolog A isoform X1"/>
    <property type="match status" value="1"/>
</dbReference>
<feature type="domain" description="FF" evidence="4">
    <location>
        <begin position="200"/>
        <end position="260"/>
    </location>
</feature>
<dbReference type="Gene3D" id="1.10.10.440">
    <property type="entry name" value="FF domain"/>
    <property type="match status" value="4"/>
</dbReference>
<dbReference type="PANTHER" id="PTHR11864:SF0">
    <property type="entry name" value="PRP40 PRE-MRNA PROCESSING FACTOR 40 HOMOLOG A (YEAST)"/>
    <property type="match status" value="1"/>
</dbReference>
<sequence length="377" mass="44560">DVPSNASWEQAVKLICHDPRYPQLKSFSDKKQVFNAYKTQKRKEEFDEQRNRAKKAKEDLEHFFMTNEKMSSTLRYYRCQEMFGHMEIWKLVSDSDRREIYDDAIFNLAKREKEEAKARKKRNMKQLSSILDALVSIDHRTTWQEAQQMLLDNPTFVNDADLLAMDKEDALIVFEEHIRELEKEEEEEREKEKKRRKRQQRKNRDAFGILLNELHEEGKLTSMSLWVELYPIISADIRFSAMLGQSGSTPLDLFKFYVEDLKSRFHDERKIIKEILKEKGFDVEVSTTFEEFATVVCEDRRSATLDAGNVKLTYNALLEKEESKKGSEREETPPSTKPSPPQEKENDKEKDKSEDLSDRELELRRIALLEQLNEAEN</sequence>
<dbReference type="SUPFAM" id="SSF81698">
    <property type="entry name" value="FF domain"/>
    <property type="match status" value="4"/>
</dbReference>
<accession>A0A6H5HPB8</accession>
<feature type="non-terminal residue" evidence="5">
    <location>
        <position position="1"/>
    </location>
</feature>
<keyword evidence="1" id="KW-0677">Repeat</keyword>
<dbReference type="GO" id="GO:0003723">
    <property type="term" value="F:RNA binding"/>
    <property type="evidence" value="ECO:0007669"/>
    <property type="project" value="TreeGrafter"/>
</dbReference>
<dbReference type="EMBL" id="CADCXU010032279">
    <property type="protein sequence ID" value="CAB0018163.1"/>
    <property type="molecule type" value="Genomic_DNA"/>
</dbReference>
<proteinExistence type="predicted"/>
<feature type="coiled-coil region" evidence="2">
    <location>
        <begin position="164"/>
        <end position="204"/>
    </location>
</feature>
<evidence type="ECO:0000313" key="5">
    <source>
        <dbReference type="EMBL" id="CAB0018163.1"/>
    </source>
</evidence>
<dbReference type="GO" id="GO:0071004">
    <property type="term" value="C:U2-type prespliceosome"/>
    <property type="evidence" value="ECO:0007669"/>
    <property type="project" value="TreeGrafter"/>
</dbReference>
<dbReference type="GO" id="GO:0045292">
    <property type="term" value="P:mRNA cis splicing, via spliceosome"/>
    <property type="evidence" value="ECO:0007669"/>
    <property type="project" value="InterPro"/>
</dbReference>
<feature type="region of interest" description="Disordered" evidence="3">
    <location>
        <begin position="321"/>
        <end position="359"/>
    </location>
</feature>
<feature type="compositionally biased region" description="Basic and acidic residues" evidence="3">
    <location>
        <begin position="321"/>
        <end position="332"/>
    </location>
</feature>
<dbReference type="SMART" id="SM00441">
    <property type="entry name" value="FF"/>
    <property type="match status" value="3"/>
</dbReference>
<protein>
    <recommendedName>
        <fullName evidence="4">FF domain-containing protein</fullName>
    </recommendedName>
</protein>
<dbReference type="FunFam" id="1.10.10.440:FF:000003">
    <property type="entry name" value="Pre-mRNA processing factor 40 homolog A"/>
    <property type="match status" value="1"/>
</dbReference>
<keyword evidence="2" id="KW-0175">Coiled coil</keyword>
<reference evidence="5 6" key="1">
    <citation type="submission" date="2020-02" db="EMBL/GenBank/DDBJ databases">
        <authorList>
            <person name="Ferguson B K."/>
        </authorList>
    </citation>
    <scope>NUCLEOTIDE SEQUENCE [LARGE SCALE GENOMIC DNA]</scope>
</reference>
<dbReference type="Proteomes" id="UP000479000">
    <property type="component" value="Unassembled WGS sequence"/>
</dbReference>
<dbReference type="InterPro" id="IPR039726">
    <property type="entry name" value="Prp40-like"/>
</dbReference>
<dbReference type="PANTHER" id="PTHR11864">
    <property type="entry name" value="PRE-MRNA-PROCESSING PROTEIN PRP40"/>
    <property type="match status" value="1"/>
</dbReference>
<evidence type="ECO:0000256" key="3">
    <source>
        <dbReference type="SAM" id="MobiDB-lite"/>
    </source>
</evidence>
<dbReference type="GO" id="GO:0005685">
    <property type="term" value="C:U1 snRNP"/>
    <property type="evidence" value="ECO:0007669"/>
    <property type="project" value="TreeGrafter"/>
</dbReference>
<feature type="domain" description="FF" evidence="4">
    <location>
        <begin position="1"/>
        <end position="40"/>
    </location>
</feature>
<organism evidence="5 6">
    <name type="scientific">Nesidiocoris tenuis</name>
    <dbReference type="NCBI Taxonomy" id="355587"/>
    <lineage>
        <taxon>Eukaryota</taxon>
        <taxon>Metazoa</taxon>
        <taxon>Ecdysozoa</taxon>
        <taxon>Arthropoda</taxon>
        <taxon>Hexapoda</taxon>
        <taxon>Insecta</taxon>
        <taxon>Pterygota</taxon>
        <taxon>Neoptera</taxon>
        <taxon>Paraneoptera</taxon>
        <taxon>Hemiptera</taxon>
        <taxon>Heteroptera</taxon>
        <taxon>Panheteroptera</taxon>
        <taxon>Cimicomorpha</taxon>
        <taxon>Miridae</taxon>
        <taxon>Dicyphina</taxon>
        <taxon>Nesidiocoris</taxon>
    </lineage>
</organism>
<dbReference type="InterPro" id="IPR002713">
    <property type="entry name" value="FF_domain"/>
</dbReference>
<gene>
    <name evidence="5" type="ORF">NTEN_LOCUS22072</name>
</gene>
<evidence type="ECO:0000259" key="4">
    <source>
        <dbReference type="PROSITE" id="PS51676"/>
    </source>
</evidence>
<feature type="compositionally biased region" description="Basic and acidic residues" evidence="3">
    <location>
        <begin position="342"/>
        <end position="359"/>
    </location>
</feature>
<feature type="domain" description="FF" evidence="4">
    <location>
        <begin position="113"/>
        <end position="180"/>
    </location>
</feature>
<name>A0A6H5HPB8_9HEMI</name>
<dbReference type="Pfam" id="PF01846">
    <property type="entry name" value="FF"/>
    <property type="match status" value="2"/>
</dbReference>
<dbReference type="PROSITE" id="PS51676">
    <property type="entry name" value="FF"/>
    <property type="match status" value="4"/>
</dbReference>
<dbReference type="InterPro" id="IPR036517">
    <property type="entry name" value="FF_domain_sf"/>
</dbReference>
<keyword evidence="6" id="KW-1185">Reference proteome</keyword>
<dbReference type="OrthoDB" id="187617at2759"/>
<feature type="domain" description="FF" evidence="4">
    <location>
        <begin position="264"/>
        <end position="320"/>
    </location>
</feature>
<evidence type="ECO:0000313" key="6">
    <source>
        <dbReference type="Proteomes" id="UP000479000"/>
    </source>
</evidence>
<dbReference type="Pfam" id="PF25432">
    <property type="entry name" value="FF_PRPF40A"/>
    <property type="match status" value="1"/>
</dbReference>
<evidence type="ECO:0000256" key="1">
    <source>
        <dbReference type="ARBA" id="ARBA00022737"/>
    </source>
</evidence>